<reference evidence="2" key="2">
    <citation type="submission" date="2019-02" db="EMBL/GenBank/DDBJ databases">
        <title>Opniocepnalus argus Var Kimnra genome.</title>
        <authorList>
            <person name="Zhou C."/>
            <person name="Xiao S."/>
        </authorList>
    </citation>
    <scope>NUCLEOTIDE SEQUENCE [LARGE SCALE GENOMIC DNA]</scope>
</reference>
<evidence type="ECO:0000313" key="2">
    <source>
        <dbReference type="Proteomes" id="UP000503349"/>
    </source>
</evidence>
<keyword evidence="2" id="KW-1185">Reference proteome</keyword>
<gene>
    <name evidence="1" type="ORF">EXN66_Car017973</name>
</gene>
<dbReference type="Proteomes" id="UP000503349">
    <property type="component" value="Chromosome 17"/>
</dbReference>
<reference evidence="1 2" key="1">
    <citation type="submission" date="2019-02" db="EMBL/GenBank/DDBJ databases">
        <title>Opniocepnalus argus genome.</title>
        <authorList>
            <person name="Zhou C."/>
            <person name="Xiao S."/>
        </authorList>
    </citation>
    <scope>NUCLEOTIDE SEQUENCE [LARGE SCALE GENOMIC DNA]</scope>
    <source>
        <strain evidence="1">OARG1902GOOAL</strain>
        <tissue evidence="1">Muscle</tissue>
    </source>
</reference>
<dbReference type="EMBL" id="CM015728">
    <property type="protein sequence ID" value="KAF3702285.1"/>
    <property type="molecule type" value="Genomic_DNA"/>
</dbReference>
<accession>A0A6G1QIA7</accession>
<evidence type="ECO:0000313" key="1">
    <source>
        <dbReference type="EMBL" id="KAF3702285.1"/>
    </source>
</evidence>
<sequence length="59" mass="6490">MAERRERLQQLVQEKTEPTFCLFWLMTSSTASPGDAPLELGGESGSGMLQTCKNTCRAP</sequence>
<organism evidence="1 2">
    <name type="scientific">Channa argus</name>
    <name type="common">Northern snakehead</name>
    <name type="synonym">Ophicephalus argus</name>
    <dbReference type="NCBI Taxonomy" id="215402"/>
    <lineage>
        <taxon>Eukaryota</taxon>
        <taxon>Metazoa</taxon>
        <taxon>Chordata</taxon>
        <taxon>Craniata</taxon>
        <taxon>Vertebrata</taxon>
        <taxon>Euteleostomi</taxon>
        <taxon>Actinopterygii</taxon>
        <taxon>Neopterygii</taxon>
        <taxon>Teleostei</taxon>
        <taxon>Neoteleostei</taxon>
        <taxon>Acanthomorphata</taxon>
        <taxon>Anabantaria</taxon>
        <taxon>Anabantiformes</taxon>
        <taxon>Channoidei</taxon>
        <taxon>Channidae</taxon>
        <taxon>Channa</taxon>
    </lineage>
</organism>
<name>A0A6G1QIA7_CHAAH</name>
<dbReference type="AlphaFoldDB" id="A0A6G1QIA7"/>
<proteinExistence type="predicted"/>
<protein>
    <submittedName>
        <fullName evidence="1">Uncharacterized protein</fullName>
    </submittedName>
</protein>